<dbReference type="Proteomes" id="UP000799118">
    <property type="component" value="Unassembled WGS sequence"/>
</dbReference>
<feature type="transmembrane region" description="Helical" evidence="1">
    <location>
        <begin position="225"/>
        <end position="246"/>
    </location>
</feature>
<keyword evidence="1" id="KW-0472">Membrane</keyword>
<proteinExistence type="predicted"/>
<keyword evidence="3" id="KW-1185">Reference proteome</keyword>
<feature type="transmembrane region" description="Helical" evidence="1">
    <location>
        <begin position="105"/>
        <end position="126"/>
    </location>
</feature>
<name>A0A6A4HDP8_9AGAR</name>
<dbReference type="Gene3D" id="1.10.287.920">
    <property type="entry name" value="Pheromone alpha factor receptor"/>
    <property type="match status" value="1"/>
</dbReference>
<sequence length="307" mass="34103">MSTSQPQPIPTALVIPIIQGYANGIRPAFAFILISVIFSAMLIPLLIMLFVLSTPKTRRTPIFILNVFAVTLGIIVGGLSNHLTMQSILLPFSGVNATEDLVYNILYIWMPWITEAALLVRVIVVFNLTHRRVLYTVSLLAFPILIKITRAVMIIIFLVQWRRDTLNGGAVLILGTPQDLFTNRLQRLFWIASTNFIFPLIFGLCQIILLFTGNHILTAASVEMANVYISIISTVFATIWSSTWSFRATLSSASSEGTLPPVTFVMRQMTAALPSESHDGMADEQVMSKVPGNIWDDNTTTQTRSEL</sequence>
<dbReference type="OrthoDB" id="2548432at2759"/>
<accession>A0A6A4HDP8</accession>
<feature type="transmembrane region" description="Helical" evidence="1">
    <location>
        <begin position="133"/>
        <end position="159"/>
    </location>
</feature>
<evidence type="ECO:0000256" key="1">
    <source>
        <dbReference type="SAM" id="Phobius"/>
    </source>
</evidence>
<feature type="transmembrane region" description="Helical" evidence="1">
    <location>
        <begin position="63"/>
        <end position="85"/>
    </location>
</feature>
<reference evidence="2" key="1">
    <citation type="journal article" date="2019" name="Environ. Microbiol.">
        <title>Fungal ecological strategies reflected in gene transcription - a case study of two litter decomposers.</title>
        <authorList>
            <person name="Barbi F."/>
            <person name="Kohler A."/>
            <person name="Barry K."/>
            <person name="Baskaran P."/>
            <person name="Daum C."/>
            <person name="Fauchery L."/>
            <person name="Ihrmark K."/>
            <person name="Kuo A."/>
            <person name="LaButti K."/>
            <person name="Lipzen A."/>
            <person name="Morin E."/>
            <person name="Grigoriev I.V."/>
            <person name="Henrissat B."/>
            <person name="Lindahl B."/>
            <person name="Martin F."/>
        </authorList>
    </citation>
    <scope>NUCLEOTIDE SEQUENCE</scope>
    <source>
        <strain evidence="2">JB14</strain>
    </source>
</reference>
<dbReference type="AlphaFoldDB" id="A0A6A4HDP8"/>
<dbReference type="InterPro" id="IPR027458">
    <property type="entry name" value="STE2_TM1-TM2_sf"/>
</dbReference>
<organism evidence="2 3">
    <name type="scientific">Gymnopus androsaceus JB14</name>
    <dbReference type="NCBI Taxonomy" id="1447944"/>
    <lineage>
        <taxon>Eukaryota</taxon>
        <taxon>Fungi</taxon>
        <taxon>Dikarya</taxon>
        <taxon>Basidiomycota</taxon>
        <taxon>Agaricomycotina</taxon>
        <taxon>Agaricomycetes</taxon>
        <taxon>Agaricomycetidae</taxon>
        <taxon>Agaricales</taxon>
        <taxon>Marasmiineae</taxon>
        <taxon>Omphalotaceae</taxon>
        <taxon>Gymnopus</taxon>
    </lineage>
</organism>
<keyword evidence="1" id="KW-0812">Transmembrane</keyword>
<evidence type="ECO:0000313" key="2">
    <source>
        <dbReference type="EMBL" id="KAE9395813.1"/>
    </source>
</evidence>
<feature type="transmembrane region" description="Helical" evidence="1">
    <location>
        <begin position="28"/>
        <end position="51"/>
    </location>
</feature>
<protein>
    <submittedName>
        <fullName evidence="2">Uncharacterized protein</fullName>
    </submittedName>
</protein>
<gene>
    <name evidence="2" type="ORF">BT96DRAFT_1021727</name>
</gene>
<evidence type="ECO:0000313" key="3">
    <source>
        <dbReference type="Proteomes" id="UP000799118"/>
    </source>
</evidence>
<dbReference type="EMBL" id="ML769524">
    <property type="protein sequence ID" value="KAE9395813.1"/>
    <property type="molecule type" value="Genomic_DNA"/>
</dbReference>
<feature type="transmembrane region" description="Helical" evidence="1">
    <location>
        <begin position="188"/>
        <end position="213"/>
    </location>
</feature>
<keyword evidence="1" id="KW-1133">Transmembrane helix</keyword>